<accession>A0A2T1HZI8</accession>
<evidence type="ECO:0000259" key="5">
    <source>
        <dbReference type="Pfam" id="PF00248"/>
    </source>
</evidence>
<dbReference type="RefSeq" id="WP_106334793.1">
    <property type="nucleotide sequence ID" value="NZ_PVZS01000001.1"/>
</dbReference>
<comment type="similarity">
    <text evidence="3">Belongs to the aldo/keto reductase family. Aldo/keto reductase 2 subfamily.</text>
</comment>
<proteinExistence type="inferred from homology"/>
<dbReference type="AlphaFoldDB" id="A0A2T1HZI8"/>
<evidence type="ECO:0000256" key="4">
    <source>
        <dbReference type="ARBA" id="ARBA00070119"/>
    </source>
</evidence>
<name>A0A2T1HZI8_9HYPH</name>
<dbReference type="FunFam" id="3.20.20.100:FF:000005">
    <property type="entry name" value="NADP(H)-dependent aldo-keto reductase"/>
    <property type="match status" value="1"/>
</dbReference>
<evidence type="ECO:0000313" key="6">
    <source>
        <dbReference type="EMBL" id="PSC07008.1"/>
    </source>
</evidence>
<dbReference type="Pfam" id="PF00248">
    <property type="entry name" value="Aldo_ket_red"/>
    <property type="match status" value="1"/>
</dbReference>
<dbReference type="PANTHER" id="PTHR43364:SF4">
    <property type="entry name" value="NAD(P)-LINKED OXIDOREDUCTASE SUPERFAMILY PROTEIN"/>
    <property type="match status" value="1"/>
</dbReference>
<dbReference type="InterPro" id="IPR036812">
    <property type="entry name" value="NAD(P)_OxRdtase_dom_sf"/>
</dbReference>
<dbReference type="InterPro" id="IPR023210">
    <property type="entry name" value="NADP_OxRdtase_dom"/>
</dbReference>
<reference evidence="7" key="1">
    <citation type="submission" date="2018-03" db="EMBL/GenBank/DDBJ databases">
        <authorList>
            <person name="Sun L."/>
            <person name="Liu H."/>
            <person name="Chen W."/>
            <person name="Huang K."/>
            <person name="Liu W."/>
            <person name="Gao X."/>
        </authorList>
    </citation>
    <scope>NUCLEOTIDE SEQUENCE [LARGE SCALE GENOMIC DNA]</scope>
    <source>
        <strain evidence="7">SH9</strain>
    </source>
</reference>
<organism evidence="6 7">
    <name type="scientific">Alsobacter soli</name>
    <dbReference type="NCBI Taxonomy" id="2109933"/>
    <lineage>
        <taxon>Bacteria</taxon>
        <taxon>Pseudomonadati</taxon>
        <taxon>Pseudomonadota</taxon>
        <taxon>Alphaproteobacteria</taxon>
        <taxon>Hyphomicrobiales</taxon>
        <taxon>Alsobacteraceae</taxon>
        <taxon>Alsobacter</taxon>
    </lineage>
</organism>
<dbReference type="EMBL" id="PVZS01000001">
    <property type="protein sequence ID" value="PSC07008.1"/>
    <property type="molecule type" value="Genomic_DNA"/>
</dbReference>
<dbReference type="CDD" id="cd19094">
    <property type="entry name" value="AKR_Tas-like"/>
    <property type="match status" value="1"/>
</dbReference>
<evidence type="ECO:0000256" key="3">
    <source>
        <dbReference type="ARBA" id="ARBA00038157"/>
    </source>
</evidence>
<dbReference type="OrthoDB" id="9803483at2"/>
<evidence type="ECO:0000256" key="2">
    <source>
        <dbReference type="ARBA" id="ARBA00023002"/>
    </source>
</evidence>
<keyword evidence="2" id="KW-0560">Oxidoreductase</keyword>
<dbReference type="GO" id="GO:0016491">
    <property type="term" value="F:oxidoreductase activity"/>
    <property type="evidence" value="ECO:0007669"/>
    <property type="project" value="UniProtKB-KW"/>
</dbReference>
<dbReference type="Gene3D" id="3.20.20.100">
    <property type="entry name" value="NADP-dependent oxidoreductase domain"/>
    <property type="match status" value="1"/>
</dbReference>
<comment type="caution">
    <text evidence="6">The sequence shown here is derived from an EMBL/GenBank/DDBJ whole genome shotgun (WGS) entry which is preliminary data.</text>
</comment>
<protein>
    <recommendedName>
        <fullName evidence="4">Protein tas</fullName>
    </recommendedName>
</protein>
<gene>
    <name evidence="6" type="ORF">SLNSH_01115</name>
</gene>
<keyword evidence="7" id="KW-1185">Reference proteome</keyword>
<evidence type="ECO:0000313" key="7">
    <source>
        <dbReference type="Proteomes" id="UP000239772"/>
    </source>
</evidence>
<feature type="domain" description="NADP-dependent oxidoreductase" evidence="5">
    <location>
        <begin position="16"/>
        <end position="340"/>
    </location>
</feature>
<keyword evidence="1" id="KW-0521">NADP</keyword>
<dbReference type="InterPro" id="IPR050523">
    <property type="entry name" value="AKR_Detox_Biosynth"/>
</dbReference>
<dbReference type="SUPFAM" id="SSF51430">
    <property type="entry name" value="NAD(P)-linked oxidoreductase"/>
    <property type="match status" value="1"/>
</dbReference>
<dbReference type="PANTHER" id="PTHR43364">
    <property type="entry name" value="NADH-SPECIFIC METHYLGLYOXAL REDUCTASE-RELATED"/>
    <property type="match status" value="1"/>
</dbReference>
<dbReference type="Proteomes" id="UP000239772">
    <property type="component" value="Unassembled WGS sequence"/>
</dbReference>
<sequence>MELRPLGRTGLKVSLLCLGTMTWGQQNTEAEGHEQMDYALDQGINFFDTAELYSIPPKAETQGSTERIIGTWFQSRKSRDKVILASKVIGRSVMDWFRDGRIPGELNRAQMTEALDKSLKRLQTDYIDLYQLHWPDRAVPWGANPTVYKHSDYVGPENPIEEILAVLGDFVKAGKIRHVGLSNESAWGTMKFLQVSEARGLPRVASVQNAYNLVNRTYETALAEISMREDVGLLAYSPLAQGYLTGKYLNGARPAGARTTLFNRGQRYEKPGAEEAISRYVKLAREWGLDPAQMALAFVNGQPFVASNIIGATSMEQLRTDIASVGVKLAPELLDAIDGIHQLHMNPCP</sequence>
<evidence type="ECO:0000256" key="1">
    <source>
        <dbReference type="ARBA" id="ARBA00022857"/>
    </source>
</evidence>